<dbReference type="InterPro" id="IPR058651">
    <property type="entry name" value="HTH_VMAP-M9"/>
</dbReference>
<dbReference type="PANTHER" id="PTHR19848">
    <property type="entry name" value="WD40 REPEAT PROTEIN"/>
    <property type="match status" value="1"/>
</dbReference>
<dbReference type="PROSITE" id="PS00678">
    <property type="entry name" value="WD_REPEATS_1"/>
    <property type="match status" value="8"/>
</dbReference>
<dbReference type="PANTHER" id="PTHR19848:SF8">
    <property type="entry name" value="F-BOX AND WD REPEAT DOMAIN CONTAINING 7"/>
    <property type="match status" value="1"/>
</dbReference>
<dbReference type="AlphaFoldDB" id="A0A2T1GAJ5"/>
<feature type="domain" description="vWA-MoxR associated protein N-terminal HTH" evidence="5">
    <location>
        <begin position="1"/>
        <end position="83"/>
    </location>
</feature>
<dbReference type="CDD" id="cd00200">
    <property type="entry name" value="WD40"/>
    <property type="match status" value="2"/>
</dbReference>
<dbReference type="Proteomes" id="UP000238937">
    <property type="component" value="Unassembled WGS sequence"/>
</dbReference>
<feature type="repeat" description="WD" evidence="3">
    <location>
        <begin position="1163"/>
        <end position="1183"/>
    </location>
</feature>
<feature type="repeat" description="WD" evidence="3">
    <location>
        <begin position="712"/>
        <end position="747"/>
    </location>
</feature>
<evidence type="ECO:0000256" key="3">
    <source>
        <dbReference type="PROSITE-ProRule" id="PRU00221"/>
    </source>
</evidence>
<evidence type="ECO:0000259" key="5">
    <source>
        <dbReference type="Pfam" id="PF26355"/>
    </source>
</evidence>
<evidence type="ECO:0000259" key="4">
    <source>
        <dbReference type="Pfam" id="PF00931"/>
    </source>
</evidence>
<feature type="repeat" description="WD" evidence="3">
    <location>
        <begin position="866"/>
        <end position="907"/>
    </location>
</feature>
<keyword evidence="2" id="KW-0677">Repeat</keyword>
<dbReference type="EMBL" id="PVWO01000271">
    <property type="protein sequence ID" value="PSB54289.1"/>
    <property type="molecule type" value="Genomic_DNA"/>
</dbReference>
<dbReference type="Pfam" id="PF26355">
    <property type="entry name" value="HTH_VMAP-M9"/>
    <property type="match status" value="1"/>
</dbReference>
<dbReference type="InterPro" id="IPR011044">
    <property type="entry name" value="Quino_amine_DH_bsu"/>
</dbReference>
<feature type="repeat" description="WD" evidence="3">
    <location>
        <begin position="782"/>
        <end position="823"/>
    </location>
</feature>
<keyword evidence="1 3" id="KW-0853">WD repeat</keyword>
<dbReference type="InterPro" id="IPR020472">
    <property type="entry name" value="WD40_PAC1"/>
</dbReference>
<comment type="caution">
    <text evidence="6">The sequence shown here is derived from an EMBL/GenBank/DDBJ whole genome shotgun (WGS) entry which is preliminary data.</text>
</comment>
<dbReference type="Gene3D" id="3.40.50.300">
    <property type="entry name" value="P-loop containing nucleotide triphosphate hydrolases"/>
    <property type="match status" value="1"/>
</dbReference>
<gene>
    <name evidence="6" type="ORF">C7B77_18590</name>
</gene>
<name>A0A2T1GAJ5_9CYAN</name>
<protein>
    <submittedName>
        <fullName evidence="6">Uncharacterized protein</fullName>
    </submittedName>
</protein>
<feature type="repeat" description="WD" evidence="3">
    <location>
        <begin position="1050"/>
        <end position="1091"/>
    </location>
</feature>
<feature type="repeat" description="WD" evidence="3">
    <location>
        <begin position="583"/>
        <end position="624"/>
    </location>
</feature>
<feature type="domain" description="NB-ARC" evidence="4">
    <location>
        <begin position="113"/>
        <end position="203"/>
    </location>
</feature>
<dbReference type="PROSITE" id="PS50082">
    <property type="entry name" value="WD_REPEATS_2"/>
    <property type="match status" value="13"/>
</dbReference>
<dbReference type="PRINTS" id="PR00364">
    <property type="entry name" value="DISEASERSIST"/>
</dbReference>
<dbReference type="InterPro" id="IPR015943">
    <property type="entry name" value="WD40/YVTN_repeat-like_dom_sf"/>
</dbReference>
<organism evidence="6 7">
    <name type="scientific">Chamaesiphon polymorphus CCALA 037</name>
    <dbReference type="NCBI Taxonomy" id="2107692"/>
    <lineage>
        <taxon>Bacteria</taxon>
        <taxon>Bacillati</taxon>
        <taxon>Cyanobacteriota</taxon>
        <taxon>Cyanophyceae</taxon>
        <taxon>Gomontiellales</taxon>
        <taxon>Chamaesiphonaceae</taxon>
        <taxon>Chamaesiphon</taxon>
    </lineage>
</organism>
<dbReference type="Gene3D" id="2.130.10.10">
    <property type="entry name" value="YVTN repeat-like/Quinoprotein amine dehydrogenase"/>
    <property type="match status" value="6"/>
</dbReference>
<evidence type="ECO:0000256" key="1">
    <source>
        <dbReference type="ARBA" id="ARBA00022574"/>
    </source>
</evidence>
<feature type="repeat" description="WD" evidence="3">
    <location>
        <begin position="541"/>
        <end position="582"/>
    </location>
</feature>
<feature type="repeat" description="WD" evidence="3">
    <location>
        <begin position="670"/>
        <end position="711"/>
    </location>
</feature>
<accession>A0A2T1GAJ5</accession>
<dbReference type="SMART" id="SM00320">
    <property type="entry name" value="WD40"/>
    <property type="match status" value="14"/>
</dbReference>
<feature type="repeat" description="WD" evidence="3">
    <location>
        <begin position="950"/>
        <end position="991"/>
    </location>
</feature>
<dbReference type="InterPro" id="IPR019775">
    <property type="entry name" value="WD40_repeat_CS"/>
</dbReference>
<dbReference type="InterPro" id="IPR002182">
    <property type="entry name" value="NB-ARC"/>
</dbReference>
<dbReference type="PROSITE" id="PS50294">
    <property type="entry name" value="WD_REPEATS_REGION"/>
    <property type="match status" value="11"/>
</dbReference>
<dbReference type="SUPFAM" id="SSF50969">
    <property type="entry name" value="YVTN repeat-like/Quinoprotein amine dehydrogenase"/>
    <property type="match status" value="1"/>
</dbReference>
<dbReference type="InterPro" id="IPR027417">
    <property type="entry name" value="P-loop_NTPase"/>
</dbReference>
<feature type="repeat" description="WD" evidence="3">
    <location>
        <begin position="908"/>
        <end position="949"/>
    </location>
</feature>
<dbReference type="RefSeq" id="WP_106308140.1">
    <property type="nucleotide sequence ID" value="NZ_PVWO01000271.1"/>
</dbReference>
<evidence type="ECO:0000256" key="2">
    <source>
        <dbReference type="ARBA" id="ARBA00022737"/>
    </source>
</evidence>
<feature type="repeat" description="WD" evidence="3">
    <location>
        <begin position="625"/>
        <end position="656"/>
    </location>
</feature>
<dbReference type="PRINTS" id="PR00320">
    <property type="entry name" value="GPROTEINBRPT"/>
</dbReference>
<dbReference type="SUPFAM" id="SSF50978">
    <property type="entry name" value="WD40 repeat-like"/>
    <property type="match status" value="1"/>
</dbReference>
<dbReference type="InterPro" id="IPR036322">
    <property type="entry name" value="WD40_repeat_dom_sf"/>
</dbReference>
<evidence type="ECO:0000313" key="7">
    <source>
        <dbReference type="Proteomes" id="UP000238937"/>
    </source>
</evidence>
<dbReference type="GO" id="GO:0043531">
    <property type="term" value="F:ADP binding"/>
    <property type="evidence" value="ECO:0007669"/>
    <property type="project" value="InterPro"/>
</dbReference>
<reference evidence="6 7" key="1">
    <citation type="submission" date="2018-03" db="EMBL/GenBank/DDBJ databases">
        <title>The ancient ancestry and fast evolution of plastids.</title>
        <authorList>
            <person name="Moore K.R."/>
            <person name="Magnabosco C."/>
            <person name="Momper L."/>
            <person name="Gold D.A."/>
            <person name="Bosak T."/>
            <person name="Fournier G.P."/>
        </authorList>
    </citation>
    <scope>NUCLEOTIDE SEQUENCE [LARGE SCALE GENOMIC DNA]</scope>
    <source>
        <strain evidence="6 7">CCALA 037</strain>
    </source>
</reference>
<dbReference type="OrthoDB" id="434800at2"/>
<feature type="repeat" description="WD" evidence="3">
    <location>
        <begin position="824"/>
        <end position="865"/>
    </location>
</feature>
<sequence>MTGQEALRIIDRLLEQHQRGSLKTIQAAIVSQVWKGDSYQQIGRELGYEPEYIKQVASHLWQLLSAVVGQKVSKSNLCSILQQYQTSLTITNWGEAIDISHFYGRVTELATLEQWIVDRRCRLVGILGWGGIGKTALSVKLARQVESQFEYLVWRSLQHAPTLKDLLDEILPILVGAEVQESSLGLLMERLRQQRCLLVLDNVESILQYGDARCTYLPGYEAYGEMFDRISDERHQSCLVLTGREKPHGIVQREGVNLPVRSIQLTGLSIADAHHILIDKGLESPVVKCENLIDYVGGNPLALKLVATSVSNLFSGDIESFLAQGAGVFSNLQDLLAQQFDRFSPLQQQVMYWLAIDREGVTPTQLQAEFVPATSLPTLLEALETLKDRSSIETTERGLTQQPVIMEYVTNRFIDRIEREIITGELELFRTHALIEAETKDYLRDAQIQLILQPLIDRLLTHFTDRYHLELHLRNILTTLRHQTDKIGDYAAGNLLNLFCHLKTDLQGFDFSHLAIRQAYLLNATLHDVDFTGSHISQTVFAETFGGVVGIAFSPDGEYFATSDTKGDIQIWNARTYTKIATCQGHQHWTWAVVFSPDGKYLASASDDHQVKLWDVATGECLQTYIGHTFSVNAVVFSPDGQIIASSAQDSTIRLWRTVPGNLSPEIQILVGHQGRVWSIAFSPDGLTLVSGGEDLTVRLWNVATGECLNEWEAHTAWVRFVAFSPDGRSIATASYDRSIKIWEVSNIKIPDCLVSLPWSGDPTGESRFFEKSGICACSHTLTGHQQPVSAIAFSPDGQQLISSSFDKTLKLWDVRNGKCLKTLLGHRSRIWTVAFSPNGRQIASGGDDNHTKIWDLKRGRCIKTIVGHTNAILSVKLSPDGGYLASGNEDNTIRIWHVDREEVTQTLREHTNRVWSVNFSPDGRLLASGSADYTVKLWDWQVGNCLKTLRGHNSWVWRVIFSPDGRILASSSYDRTIKIWDVNTGECLRTLEGHTSPVIYADFSPVSGASPGENGELLVSCEFSGIIKLWNPRLPKADQGSTGEYYRDIGEHSNSVWSVTFSTDGKWLVSASYDETIKIWSVATGECLQTFVGHKGPILNAKFSDDDRSIISVGVDRSLKIWDIETGKCLHSLTEHSGLIYTLDVGNIRSSDLDYPKSTAFTGSLDETIKVWDLEAAKCLATWKSRRPYEGMSIDKIHGLTKAQKASLQALGAIR</sequence>
<proteinExistence type="predicted"/>
<dbReference type="Pfam" id="PF00400">
    <property type="entry name" value="WD40"/>
    <property type="match status" value="14"/>
</dbReference>
<dbReference type="InterPro" id="IPR001680">
    <property type="entry name" value="WD40_rpt"/>
</dbReference>
<evidence type="ECO:0000313" key="6">
    <source>
        <dbReference type="EMBL" id="PSB54289.1"/>
    </source>
</evidence>
<dbReference type="Pfam" id="PF00931">
    <property type="entry name" value="NB-ARC"/>
    <property type="match status" value="1"/>
</dbReference>
<feature type="repeat" description="WD" evidence="3">
    <location>
        <begin position="1092"/>
        <end position="1133"/>
    </location>
</feature>
<dbReference type="SUPFAM" id="SSF52540">
    <property type="entry name" value="P-loop containing nucleoside triphosphate hydrolases"/>
    <property type="match status" value="1"/>
</dbReference>
<keyword evidence="7" id="KW-1185">Reference proteome</keyword>